<feature type="region of interest" description="Disordered" evidence="1">
    <location>
        <begin position="22"/>
        <end position="47"/>
    </location>
</feature>
<evidence type="ECO:0000313" key="2">
    <source>
        <dbReference type="EMBL" id="CAL1360348.1"/>
    </source>
</evidence>
<feature type="compositionally biased region" description="Basic and acidic residues" evidence="1">
    <location>
        <begin position="71"/>
        <end position="82"/>
    </location>
</feature>
<evidence type="ECO:0000256" key="1">
    <source>
        <dbReference type="SAM" id="MobiDB-lite"/>
    </source>
</evidence>
<sequence>MATVIGSQAAVDPSLTGELLRSTTSKVEPESQAAVNGGFGGDQYPPAKNPIMSPMKWPIVVASAAVKTSVEEESHQEAECGGDKPGGTVVGHSWGGLASDHDDDRSAAVLGQGSRRAGSTIGPSNVVCGPELQPVYVLDSMQIQVPLGPGMGGLTVALLFGVGPAKQEGHEIAARTSLEGKDVEIHGIWAGDFADSKRGILIDRCKFGFKMKEVRSINE</sequence>
<reference evidence="2 3" key="1">
    <citation type="submission" date="2024-04" db="EMBL/GenBank/DDBJ databases">
        <authorList>
            <person name="Fracassetti M."/>
        </authorList>
    </citation>
    <scope>NUCLEOTIDE SEQUENCE [LARGE SCALE GENOMIC DNA]</scope>
</reference>
<dbReference type="EMBL" id="OZ034814">
    <property type="protein sequence ID" value="CAL1360348.1"/>
    <property type="molecule type" value="Genomic_DNA"/>
</dbReference>
<proteinExistence type="predicted"/>
<keyword evidence="3" id="KW-1185">Reference proteome</keyword>
<dbReference type="Proteomes" id="UP001497516">
    <property type="component" value="Chromosome 10"/>
</dbReference>
<protein>
    <submittedName>
        <fullName evidence="2">Uncharacterized protein</fullName>
    </submittedName>
</protein>
<name>A0AAV2CVE1_9ROSI</name>
<gene>
    <name evidence="2" type="ORF">LTRI10_LOCUS7790</name>
</gene>
<organism evidence="2 3">
    <name type="scientific">Linum trigynum</name>
    <dbReference type="NCBI Taxonomy" id="586398"/>
    <lineage>
        <taxon>Eukaryota</taxon>
        <taxon>Viridiplantae</taxon>
        <taxon>Streptophyta</taxon>
        <taxon>Embryophyta</taxon>
        <taxon>Tracheophyta</taxon>
        <taxon>Spermatophyta</taxon>
        <taxon>Magnoliopsida</taxon>
        <taxon>eudicotyledons</taxon>
        <taxon>Gunneridae</taxon>
        <taxon>Pentapetalae</taxon>
        <taxon>rosids</taxon>
        <taxon>fabids</taxon>
        <taxon>Malpighiales</taxon>
        <taxon>Linaceae</taxon>
        <taxon>Linum</taxon>
    </lineage>
</organism>
<accession>A0AAV2CVE1</accession>
<feature type="region of interest" description="Disordered" evidence="1">
    <location>
        <begin position="71"/>
        <end position="104"/>
    </location>
</feature>
<dbReference type="AlphaFoldDB" id="A0AAV2CVE1"/>
<evidence type="ECO:0000313" key="3">
    <source>
        <dbReference type="Proteomes" id="UP001497516"/>
    </source>
</evidence>